<sequence>MLKSVPDPVNSVVKTAPVTAPQPGVIGDIISAAGTEWVDSGIRDQKNEFSLFFTKESPKVDSTLNITFSFMVQTIGDKKIEMSDKGQPNGMFFNRVVDTWSLDCLNFSGHQLSKVYMMNDRIIYTRKLDTRNENISKVEKLSVFPNTDVYNAAKHYCGR</sequence>
<proteinExistence type="predicted"/>
<accession>A0AAU8ZMV2</accession>
<dbReference type="EMBL" id="CP028956">
    <property type="protein sequence ID" value="AWC94169.1"/>
    <property type="molecule type" value="Genomic_DNA"/>
</dbReference>
<dbReference type="Proteomes" id="UP000244682">
    <property type="component" value="Chromosome"/>
</dbReference>
<gene>
    <name evidence="1" type="ORF">AM380_11230</name>
</gene>
<reference evidence="1 2" key="1">
    <citation type="submission" date="2018-04" db="EMBL/GenBank/DDBJ databases">
        <title>Whole genome sequencing of Morganella morganii AR_0133.</title>
        <authorList>
            <person name="Conlan S."/>
            <person name="Thomas P.J."/>
            <person name="Mullikin J."/>
            <person name="Frank K.M."/>
            <person name="Segre J.A."/>
        </authorList>
    </citation>
    <scope>NUCLEOTIDE SEQUENCE [LARGE SCALE GENOMIC DNA]</scope>
    <source>
        <strain evidence="1 2">AR_0133</strain>
    </source>
</reference>
<evidence type="ECO:0000313" key="2">
    <source>
        <dbReference type="Proteomes" id="UP000244682"/>
    </source>
</evidence>
<name>A0AAU8ZMV2_MORMO</name>
<evidence type="ECO:0000313" key="1">
    <source>
        <dbReference type="EMBL" id="AWC94169.1"/>
    </source>
</evidence>
<dbReference type="RefSeq" id="WP_108656349.1">
    <property type="nucleotide sequence ID" value="NZ_CP028956.1"/>
</dbReference>
<protein>
    <submittedName>
        <fullName evidence="1">Uncharacterized protein</fullName>
    </submittedName>
</protein>
<dbReference type="AlphaFoldDB" id="A0AAU8ZMV2"/>
<organism evidence="1 2">
    <name type="scientific">Morganella morganii</name>
    <name type="common">Proteus morganii</name>
    <dbReference type="NCBI Taxonomy" id="582"/>
    <lineage>
        <taxon>Bacteria</taxon>
        <taxon>Pseudomonadati</taxon>
        <taxon>Pseudomonadota</taxon>
        <taxon>Gammaproteobacteria</taxon>
        <taxon>Enterobacterales</taxon>
        <taxon>Morganellaceae</taxon>
        <taxon>Morganella</taxon>
    </lineage>
</organism>